<dbReference type="GO" id="GO:0016787">
    <property type="term" value="F:hydrolase activity"/>
    <property type="evidence" value="ECO:0007669"/>
    <property type="project" value="UniProtKB-KW"/>
</dbReference>
<dbReference type="Pfam" id="PF00128">
    <property type="entry name" value="Alpha-amylase"/>
    <property type="match status" value="1"/>
</dbReference>
<evidence type="ECO:0000256" key="4">
    <source>
        <dbReference type="ARBA" id="ARBA00022729"/>
    </source>
</evidence>
<name>A0A0C9VHQ2_SPHS4</name>
<evidence type="ECO:0000256" key="1">
    <source>
        <dbReference type="ARBA" id="ARBA00001913"/>
    </source>
</evidence>
<dbReference type="GO" id="GO:0005975">
    <property type="term" value="P:carbohydrate metabolic process"/>
    <property type="evidence" value="ECO:0007669"/>
    <property type="project" value="InterPro"/>
</dbReference>
<keyword evidence="3" id="KW-0479">Metal-binding</keyword>
<protein>
    <submittedName>
        <fullName evidence="7">Glycoside hydrolase family 13 protein</fullName>
    </submittedName>
</protein>
<sequence length="312" mass="35163">MATSVQPSAYEQFTPFNQSKQYHSLCFVSDYNNQNNAETVVKTFYEWVNSTVKKYEIDGLRIDTVRHVRKDFWKGFAQSAGVWTVGEILNNNANYVSEYSITIKSDYIDSVLDYPSWFALIDAFSKPNANFSNVTHEIQFYKPLQSMPHTASLLENHDQPRFKYLTSDPSLLMNALAFTDLVGGEDPSSREGMWLSGFNANENDLPLIPFIKKLNAARKVAIKSSNRTFHKIPTSLANPNYIFQPSQNHRSSPSSPTQDPTQPHIQAPNILHPARLSLIAPKSLTQEGLPYPYPDNTAFVEIVGCVVMKVGS</sequence>
<dbReference type="SUPFAM" id="SSF51445">
    <property type="entry name" value="(Trans)glycosidases"/>
    <property type="match status" value="1"/>
</dbReference>
<evidence type="ECO:0000313" key="8">
    <source>
        <dbReference type="Proteomes" id="UP000054279"/>
    </source>
</evidence>
<dbReference type="InterPro" id="IPR006047">
    <property type="entry name" value="GH13_cat_dom"/>
</dbReference>
<feature type="domain" description="Glycosyl hydrolase family 13 catalytic" evidence="6">
    <location>
        <begin position="19"/>
        <end position="168"/>
    </location>
</feature>
<dbReference type="Proteomes" id="UP000054279">
    <property type="component" value="Unassembled WGS sequence"/>
</dbReference>
<reference evidence="7 8" key="1">
    <citation type="submission" date="2014-06" db="EMBL/GenBank/DDBJ databases">
        <title>Evolutionary Origins and Diversification of the Mycorrhizal Mutualists.</title>
        <authorList>
            <consortium name="DOE Joint Genome Institute"/>
            <consortium name="Mycorrhizal Genomics Consortium"/>
            <person name="Kohler A."/>
            <person name="Kuo A."/>
            <person name="Nagy L.G."/>
            <person name="Floudas D."/>
            <person name="Copeland A."/>
            <person name="Barry K.W."/>
            <person name="Cichocki N."/>
            <person name="Veneault-Fourrey C."/>
            <person name="LaButti K."/>
            <person name="Lindquist E.A."/>
            <person name="Lipzen A."/>
            <person name="Lundell T."/>
            <person name="Morin E."/>
            <person name="Murat C."/>
            <person name="Riley R."/>
            <person name="Ohm R."/>
            <person name="Sun H."/>
            <person name="Tunlid A."/>
            <person name="Henrissat B."/>
            <person name="Grigoriev I.V."/>
            <person name="Hibbett D.S."/>
            <person name="Martin F."/>
        </authorList>
    </citation>
    <scope>NUCLEOTIDE SEQUENCE [LARGE SCALE GENOMIC DNA]</scope>
    <source>
        <strain evidence="7 8">SS14</strain>
    </source>
</reference>
<feature type="region of interest" description="Disordered" evidence="5">
    <location>
        <begin position="240"/>
        <end position="266"/>
    </location>
</feature>
<dbReference type="PANTHER" id="PTHR10357">
    <property type="entry name" value="ALPHA-AMYLASE FAMILY MEMBER"/>
    <property type="match status" value="1"/>
</dbReference>
<comment type="cofactor">
    <cofactor evidence="1">
        <name>Ca(2+)</name>
        <dbReference type="ChEBI" id="CHEBI:29108"/>
    </cofactor>
</comment>
<dbReference type="OrthoDB" id="204980at2759"/>
<keyword evidence="7" id="KW-0378">Hydrolase</keyword>
<dbReference type="Gene3D" id="3.20.20.80">
    <property type="entry name" value="Glycosidases"/>
    <property type="match status" value="1"/>
</dbReference>
<evidence type="ECO:0000259" key="6">
    <source>
        <dbReference type="Pfam" id="PF00128"/>
    </source>
</evidence>
<dbReference type="HOGENOM" id="CLU_891900_0_0_1"/>
<comment type="similarity">
    <text evidence="2">Belongs to the glycosyl hydrolase 13 family.</text>
</comment>
<evidence type="ECO:0000256" key="5">
    <source>
        <dbReference type="SAM" id="MobiDB-lite"/>
    </source>
</evidence>
<accession>A0A0C9VHQ2</accession>
<dbReference type="AlphaFoldDB" id="A0A0C9VHQ2"/>
<organism evidence="7 8">
    <name type="scientific">Sphaerobolus stellatus (strain SS14)</name>
    <dbReference type="NCBI Taxonomy" id="990650"/>
    <lineage>
        <taxon>Eukaryota</taxon>
        <taxon>Fungi</taxon>
        <taxon>Dikarya</taxon>
        <taxon>Basidiomycota</taxon>
        <taxon>Agaricomycotina</taxon>
        <taxon>Agaricomycetes</taxon>
        <taxon>Phallomycetidae</taxon>
        <taxon>Geastrales</taxon>
        <taxon>Sphaerobolaceae</taxon>
        <taxon>Sphaerobolus</taxon>
    </lineage>
</organism>
<feature type="compositionally biased region" description="Low complexity" evidence="5">
    <location>
        <begin position="251"/>
        <end position="263"/>
    </location>
</feature>
<evidence type="ECO:0000313" key="7">
    <source>
        <dbReference type="EMBL" id="KIJ37080.1"/>
    </source>
</evidence>
<evidence type="ECO:0000256" key="3">
    <source>
        <dbReference type="ARBA" id="ARBA00022723"/>
    </source>
</evidence>
<dbReference type="InterPro" id="IPR017853">
    <property type="entry name" value="GH"/>
</dbReference>
<dbReference type="EMBL" id="KN837172">
    <property type="protein sequence ID" value="KIJ37080.1"/>
    <property type="molecule type" value="Genomic_DNA"/>
</dbReference>
<dbReference type="GO" id="GO:0046872">
    <property type="term" value="F:metal ion binding"/>
    <property type="evidence" value="ECO:0007669"/>
    <property type="project" value="UniProtKB-KW"/>
</dbReference>
<proteinExistence type="inferred from homology"/>
<dbReference type="PANTHER" id="PTHR10357:SF215">
    <property type="entry name" value="ALPHA-AMYLASE 1"/>
    <property type="match status" value="1"/>
</dbReference>
<keyword evidence="4" id="KW-0732">Signal</keyword>
<gene>
    <name evidence="7" type="ORF">M422DRAFT_50704</name>
</gene>
<evidence type="ECO:0000256" key="2">
    <source>
        <dbReference type="ARBA" id="ARBA00008061"/>
    </source>
</evidence>
<keyword evidence="8" id="KW-1185">Reference proteome</keyword>
<feature type="compositionally biased region" description="Polar residues" evidence="5">
    <location>
        <begin position="240"/>
        <end position="250"/>
    </location>
</feature>